<protein>
    <submittedName>
        <fullName evidence="2">ABC transporter substrate-binding protein</fullName>
    </submittedName>
</protein>
<organism evidence="2 3">
    <name type="scientific">Irregularibacter muris</name>
    <dbReference type="NCBI Taxonomy" id="1796619"/>
    <lineage>
        <taxon>Bacteria</taxon>
        <taxon>Bacillati</taxon>
        <taxon>Bacillota</taxon>
        <taxon>Clostridia</taxon>
        <taxon>Eubacteriales</taxon>
        <taxon>Eubacteriaceae</taxon>
        <taxon>Irregularibacter</taxon>
    </lineage>
</organism>
<dbReference type="RefSeq" id="WP_257532760.1">
    <property type="nucleotide sequence ID" value="NZ_JANKAS010000016.1"/>
</dbReference>
<evidence type="ECO:0000313" key="3">
    <source>
        <dbReference type="Proteomes" id="UP001205748"/>
    </source>
</evidence>
<feature type="signal peptide" evidence="1">
    <location>
        <begin position="1"/>
        <end position="23"/>
    </location>
</feature>
<proteinExistence type="predicted"/>
<keyword evidence="3" id="KW-1185">Reference proteome</keyword>
<accession>A0AAE3HGU9</accession>
<evidence type="ECO:0000256" key="1">
    <source>
        <dbReference type="SAM" id="SignalP"/>
    </source>
</evidence>
<dbReference type="PROSITE" id="PS51257">
    <property type="entry name" value="PROKAR_LIPOPROTEIN"/>
    <property type="match status" value="1"/>
</dbReference>
<comment type="caution">
    <text evidence="2">The sequence shown here is derived from an EMBL/GenBank/DDBJ whole genome shotgun (WGS) entry which is preliminary data.</text>
</comment>
<dbReference type="Proteomes" id="UP001205748">
    <property type="component" value="Unassembled WGS sequence"/>
</dbReference>
<sequence>MLRKKKKLFYIFNICIFCVSLLAGCNSGNTSQEASKEKDIPTINMAWDFDLHGAVMLSAAIKGEDFKDSGIWLKPIIEKEQYGLYKDGNQIAIVNTIVTKGSSESAVMLGQKQLDCALNSVTGMLSAKDQGTDIKVLSPIHVDGIGLVFPKGTDLHSWGEVENYIKGLENPLRIGYHSPTSAPRVVIETALKQANIKVTEDPNDRNAEVLLVDLKGSKNLLSAFTGDQVDAWVAPSHYPEAAEAEGIGSIALNLNQFPPEGQWYDFPCCVLAARGDVLEKHPEVFDALVDLFTYSAKWCTENKEEASTILADIIGVPKEAVSAATIVYTTQVSDKWEEGVELYYDLLQDLGKFDGDLQGGSFKDIKEDFFYFDFINN</sequence>
<dbReference type="PANTHER" id="PTHR30024:SF42">
    <property type="entry name" value="ALIPHATIC SULFONATES-BINDING PROTEIN-RELATED"/>
    <property type="match status" value="1"/>
</dbReference>
<reference evidence="2" key="1">
    <citation type="submission" date="2022-07" db="EMBL/GenBank/DDBJ databases">
        <title>Enhanced cultured diversity of the mouse gut microbiota enables custom-made synthetic communities.</title>
        <authorList>
            <person name="Afrizal A."/>
        </authorList>
    </citation>
    <scope>NUCLEOTIDE SEQUENCE</scope>
    <source>
        <strain evidence="2">DSM 28593</strain>
    </source>
</reference>
<gene>
    <name evidence="2" type="ORF">NSA47_13245</name>
</gene>
<dbReference type="Gene3D" id="3.40.190.10">
    <property type="entry name" value="Periplasmic binding protein-like II"/>
    <property type="match status" value="1"/>
</dbReference>
<dbReference type="SUPFAM" id="SSF53850">
    <property type="entry name" value="Periplasmic binding protein-like II"/>
    <property type="match status" value="1"/>
</dbReference>
<keyword evidence="1" id="KW-0732">Signal</keyword>
<dbReference type="EMBL" id="JANKAS010000016">
    <property type="protein sequence ID" value="MCR1899936.1"/>
    <property type="molecule type" value="Genomic_DNA"/>
</dbReference>
<feature type="chain" id="PRO_5041913147" evidence="1">
    <location>
        <begin position="24"/>
        <end position="377"/>
    </location>
</feature>
<dbReference type="PANTHER" id="PTHR30024">
    <property type="entry name" value="ALIPHATIC SULFONATES-BINDING PROTEIN-RELATED"/>
    <property type="match status" value="1"/>
</dbReference>
<dbReference type="AlphaFoldDB" id="A0AAE3HGU9"/>
<name>A0AAE3HGU9_9FIRM</name>
<dbReference type="Pfam" id="PF13379">
    <property type="entry name" value="NMT1_2"/>
    <property type="match status" value="1"/>
</dbReference>
<evidence type="ECO:0000313" key="2">
    <source>
        <dbReference type="EMBL" id="MCR1899936.1"/>
    </source>
</evidence>